<organism evidence="1 2">
    <name type="scientific">Naganishia onofrii</name>
    <dbReference type="NCBI Taxonomy" id="1851511"/>
    <lineage>
        <taxon>Eukaryota</taxon>
        <taxon>Fungi</taxon>
        <taxon>Dikarya</taxon>
        <taxon>Basidiomycota</taxon>
        <taxon>Agaricomycotina</taxon>
        <taxon>Tremellomycetes</taxon>
        <taxon>Filobasidiales</taxon>
        <taxon>Filobasidiaceae</taxon>
        <taxon>Naganishia</taxon>
    </lineage>
</organism>
<sequence length="846" mass="93901">MMNKRGAIKRACDKCNLRRVKCDGQLPCRTCVRGDVACTYDKPLRRKGPAPNPEGRRRNRKRKQEKLQTETQQQPLTETSRQPVTVNAVAGPSRLPYNPTPPSTDSSPSSQTSEHQSPSVFPEYQALEGSSRNSPPWEPLPASPNFVLVTPLDHTRETGRQTIGSLYSNIHNDFGQYHARLPSRDPSVEVGSNRPAPRRLSHSLYPPAIDPSPSVQTFEHHSSFPEYQAPKGSSRNSRSSEPFPVAPTFVDLIPLDQTRETDQQAIASSYPSNIGYERLQVATTPAGAPLDLLAAMPCDDSKWEELFAQMITSRPTSPFKLLDGGPLSDTSFAFAQGGMRQPGWAGTGPSIPLGSVGGCLPATRGMPRDDGFALTIPGIPAGQLAPNERDWSPMFTVCLDSLIRPQIDIFFSRIAPMIPVFSAQYIRTKLDGSRRYNKDFVGMVLAMTALSLVHPLNVEEARQRSSRAKQAQILMDEALKLRDGWRFGSSATVESIMTSYLMFGTLYEMGYAAGAKLRLREAVSLGETMGLHDPRSYLGLGRAEVLRRLKTYWVLSVTERCVFLIFWQKLDAALTMALVLHRAYSLQHSGGIVFEGSISTRQILPPKDLADIDDDESTGPSLRYLAQLFSFIDQDIVTCWNGRCDGPACRSLNEKRAIYILSKLGGGATEVFGHDFEIQVRTLTESQRADLLITWQWLRNRIWRLTFLHGLAREGGPVELSRVYLANVAIATLDICKDLSTWSMDAHGAGFVSPPVSSCFLDYELKPIITLSQMQKLYDIASAIPELLRHDFVSEPRMFTPAQTAHLGRIVRQLYGHVARYRAGDSEFVRPLAEAMTLASLSVVQE</sequence>
<dbReference type="Proteomes" id="UP001234202">
    <property type="component" value="Unassembled WGS sequence"/>
</dbReference>
<evidence type="ECO:0000313" key="1">
    <source>
        <dbReference type="EMBL" id="KAJ9118914.1"/>
    </source>
</evidence>
<keyword evidence="2" id="KW-1185">Reference proteome</keyword>
<comment type="caution">
    <text evidence="1">The sequence shown here is derived from an EMBL/GenBank/DDBJ whole genome shotgun (WGS) entry which is preliminary data.</text>
</comment>
<evidence type="ECO:0000313" key="2">
    <source>
        <dbReference type="Proteomes" id="UP001234202"/>
    </source>
</evidence>
<protein>
    <submittedName>
        <fullName evidence="1">Uncharacterized protein</fullName>
    </submittedName>
</protein>
<accession>A0ACC2X4H8</accession>
<reference evidence="1" key="1">
    <citation type="submission" date="2023-04" db="EMBL/GenBank/DDBJ databases">
        <title>Draft Genome sequencing of Naganishia species isolated from polar environments using Oxford Nanopore Technology.</title>
        <authorList>
            <person name="Leo P."/>
            <person name="Venkateswaran K."/>
        </authorList>
    </citation>
    <scope>NUCLEOTIDE SEQUENCE</scope>
    <source>
        <strain evidence="1">DBVPG 5303</strain>
    </source>
</reference>
<gene>
    <name evidence="1" type="ORF">QFC24_005877</name>
</gene>
<name>A0ACC2X4H8_9TREE</name>
<dbReference type="EMBL" id="JASBWV010000026">
    <property type="protein sequence ID" value="KAJ9118914.1"/>
    <property type="molecule type" value="Genomic_DNA"/>
</dbReference>
<proteinExistence type="predicted"/>